<reference evidence="1 2" key="1">
    <citation type="submission" date="2024-09" db="EMBL/GenBank/DDBJ databases">
        <authorList>
            <person name="Sun Q."/>
            <person name="Mori K."/>
        </authorList>
    </citation>
    <scope>NUCLEOTIDE SEQUENCE [LARGE SCALE GENOMIC DNA]</scope>
    <source>
        <strain evidence="1 2">NCAIM B.02610</strain>
    </source>
</reference>
<proteinExistence type="predicted"/>
<comment type="caution">
    <text evidence="1">The sequence shown here is derived from an EMBL/GenBank/DDBJ whole genome shotgun (WGS) entry which is preliminary data.</text>
</comment>
<name>A0ABV6KDV6_9BACI</name>
<gene>
    <name evidence="1" type="ORF">ACFFHM_13555</name>
</gene>
<dbReference type="RefSeq" id="WP_335962126.1">
    <property type="nucleotide sequence ID" value="NZ_JAXBLX010000024.1"/>
</dbReference>
<dbReference type="Proteomes" id="UP001589838">
    <property type="component" value="Unassembled WGS sequence"/>
</dbReference>
<organism evidence="1 2">
    <name type="scientific">Halalkalibacter kiskunsagensis</name>
    <dbReference type="NCBI Taxonomy" id="1548599"/>
    <lineage>
        <taxon>Bacteria</taxon>
        <taxon>Bacillati</taxon>
        <taxon>Bacillota</taxon>
        <taxon>Bacilli</taxon>
        <taxon>Bacillales</taxon>
        <taxon>Bacillaceae</taxon>
        <taxon>Halalkalibacter</taxon>
    </lineage>
</organism>
<keyword evidence="2" id="KW-1185">Reference proteome</keyword>
<dbReference type="EMBL" id="JBHLUX010000035">
    <property type="protein sequence ID" value="MFC0471489.1"/>
    <property type="molecule type" value="Genomic_DNA"/>
</dbReference>
<accession>A0ABV6KDV6</accession>
<evidence type="ECO:0000313" key="1">
    <source>
        <dbReference type="EMBL" id="MFC0471489.1"/>
    </source>
</evidence>
<protein>
    <submittedName>
        <fullName evidence="1">Uncharacterized protein</fullName>
    </submittedName>
</protein>
<sequence length="66" mass="7797">MLTFAIYSFDGSVVDWIVHRKKSDCYDHSLKTKQNVVRANNRSEKQFTNDLLTLQQKRAEFLECTK</sequence>
<evidence type="ECO:0000313" key="2">
    <source>
        <dbReference type="Proteomes" id="UP001589838"/>
    </source>
</evidence>